<dbReference type="EMBL" id="RRCO01000001">
    <property type="protein sequence ID" value="RRJ27041.1"/>
    <property type="molecule type" value="Genomic_DNA"/>
</dbReference>
<dbReference type="RefSeq" id="WP_128673392.1">
    <property type="nucleotide sequence ID" value="NZ_RRCO01000001.1"/>
</dbReference>
<evidence type="ECO:0000313" key="3">
    <source>
        <dbReference type="Proteomes" id="UP000272490"/>
    </source>
</evidence>
<protein>
    <submittedName>
        <fullName evidence="2">DUF5071 domain-containing protein</fullName>
    </submittedName>
</protein>
<name>A0A3P3R0S4_9FIRM</name>
<gene>
    <name evidence="2" type="ORF">EHV10_03270</name>
</gene>
<proteinExistence type="predicted"/>
<evidence type="ECO:0000259" key="1">
    <source>
        <dbReference type="Pfam" id="PF16804"/>
    </source>
</evidence>
<dbReference type="AlphaFoldDB" id="A0A3P3R0S4"/>
<keyword evidence="3" id="KW-1185">Reference proteome</keyword>
<dbReference type="Gene3D" id="1.25.40.750">
    <property type="entry name" value="Domain of unknown function DUF5071"/>
    <property type="match status" value="1"/>
</dbReference>
<dbReference type="Proteomes" id="UP000272490">
    <property type="component" value="Unassembled WGS sequence"/>
</dbReference>
<evidence type="ECO:0000313" key="2">
    <source>
        <dbReference type="EMBL" id="RRJ27041.1"/>
    </source>
</evidence>
<feature type="domain" description="DUF5071" evidence="1">
    <location>
        <begin position="64"/>
        <end position="138"/>
    </location>
</feature>
<organism evidence="2 3">
    <name type="scientific">Lachnoanaerobaculum gingivalis</name>
    <dbReference type="NCBI Taxonomy" id="2490855"/>
    <lineage>
        <taxon>Bacteria</taxon>
        <taxon>Bacillati</taxon>
        <taxon>Bacillota</taxon>
        <taxon>Clostridia</taxon>
        <taxon>Lachnospirales</taxon>
        <taxon>Lachnospiraceae</taxon>
        <taxon>Lachnoanaerobaculum</taxon>
    </lineage>
</organism>
<dbReference type="InterPro" id="IPR031837">
    <property type="entry name" value="DUF5071"/>
</dbReference>
<reference evidence="2 3" key="1">
    <citation type="submission" date="2018-11" db="EMBL/GenBank/DDBJ databases">
        <title>Genome sequencing of Lachnoanaerobaculum sp. KCOM 2030 (= ChDC B114).</title>
        <authorList>
            <person name="Kook J.-K."/>
            <person name="Park S.-N."/>
            <person name="Lim Y.K."/>
        </authorList>
    </citation>
    <scope>NUCLEOTIDE SEQUENCE [LARGE SCALE GENOMIC DNA]</scope>
    <source>
        <strain evidence="2 3">KCOM 2030</strain>
    </source>
</reference>
<comment type="caution">
    <text evidence="2">The sequence shown here is derived from an EMBL/GenBank/DDBJ whole genome shotgun (WGS) entry which is preliminary data.</text>
</comment>
<accession>A0A3P3R0S4</accession>
<sequence>MSKLIDNLIKKYEYNIYINENISGEKLDKLALLLEKEENNTETYFNPLRYKSKFSWFNILYIIERMSYTGKLEYIPFLIELLQDANWPTFEYTVSLLVSYNKNDLLPYVERLLWRAYEDDDEMWISGIAILIEDKNIKKSDFENPKTYDLLKYRDFYRT</sequence>
<dbReference type="OrthoDB" id="1846249at2"/>
<dbReference type="Pfam" id="PF16804">
    <property type="entry name" value="DUF5071"/>
    <property type="match status" value="1"/>
</dbReference>
<dbReference type="InterPro" id="IPR038692">
    <property type="entry name" value="Cthe_2751_sf"/>
</dbReference>